<evidence type="ECO:0000313" key="1">
    <source>
        <dbReference type="EMBL" id="CDZ76321.1"/>
    </source>
</evidence>
<sequence length="53" mass="5901">MTHKSKPSAKAGMMPGAAVYVGEHPPTSTQLTIHIYDNKHYQRTSQFDGPIHH</sequence>
<name>A0A078KTC8_9GAMM</name>
<dbReference type="RefSeq" id="WP_245614138.1">
    <property type="nucleotide sequence ID" value="NZ_CCVW01000001.1"/>
</dbReference>
<proteinExistence type="predicted"/>
<dbReference type="Proteomes" id="UP000044071">
    <property type="component" value="Unassembled WGS sequence"/>
</dbReference>
<protein>
    <submittedName>
        <fullName evidence="1">Uncharacterized protein</fullName>
    </submittedName>
</protein>
<dbReference type="EMBL" id="CCSB01000001">
    <property type="protein sequence ID" value="CDZ76321.1"/>
    <property type="molecule type" value="Genomic_DNA"/>
</dbReference>
<dbReference type="AlphaFoldDB" id="A0A078KTC8"/>
<accession>A0A078KTC8</accession>
<keyword evidence="2" id="KW-1185">Reference proteome</keyword>
<dbReference type="eggNOG" id="COG0598">
    <property type="taxonomic scope" value="Bacteria"/>
</dbReference>
<gene>
    <name evidence="1" type="ORF">BN59_00588</name>
</gene>
<reference evidence="1 2" key="1">
    <citation type="submission" date="2014-06" db="EMBL/GenBank/DDBJ databases">
        <authorList>
            <person name="Urmite Genomes Urmite Genomes"/>
        </authorList>
    </citation>
    <scope>NUCLEOTIDE SEQUENCE [LARGE SCALE GENOMIC DNA]</scope>
</reference>
<organism evidence="1 2">
    <name type="scientific">Legionella massiliensis</name>
    <dbReference type="NCBI Taxonomy" id="1034943"/>
    <lineage>
        <taxon>Bacteria</taxon>
        <taxon>Pseudomonadati</taxon>
        <taxon>Pseudomonadota</taxon>
        <taxon>Gammaproteobacteria</taxon>
        <taxon>Legionellales</taxon>
        <taxon>Legionellaceae</taxon>
        <taxon>Legionella</taxon>
    </lineage>
</organism>
<evidence type="ECO:0000313" key="2">
    <source>
        <dbReference type="Proteomes" id="UP000044071"/>
    </source>
</evidence>
<dbReference type="STRING" id="1034943.BN59_00588"/>